<accession>A0A285NRE2</accession>
<sequence length="125" mass="14900">MYINLLAMFLYVYNFLLMKIRELTNQQKDFLKRILEVEDLPEGEDISAFLQLKGYTLYECINCGKLIFHDNYEFWNLSECCDDNSKLTDKGLICEVCYSKSFENLKDWVFFRPTWIKDVDFGKGV</sequence>
<reference evidence="2" key="1">
    <citation type="submission" date="2017-09" db="EMBL/GenBank/DDBJ databases">
        <authorList>
            <person name="Varghese N."/>
            <person name="Submissions S."/>
        </authorList>
    </citation>
    <scope>NUCLEOTIDE SEQUENCE [LARGE SCALE GENOMIC DNA]</scope>
    <source>
        <strain evidence="2">DSM 2913</strain>
    </source>
</reference>
<proteinExistence type="predicted"/>
<protein>
    <submittedName>
        <fullName evidence="1">Uncharacterized protein</fullName>
    </submittedName>
</protein>
<organism evidence="1 2">
    <name type="scientific">Hydrogenobacter hydrogenophilus</name>
    <dbReference type="NCBI Taxonomy" id="35835"/>
    <lineage>
        <taxon>Bacteria</taxon>
        <taxon>Pseudomonadati</taxon>
        <taxon>Aquificota</taxon>
        <taxon>Aquificia</taxon>
        <taxon>Aquificales</taxon>
        <taxon>Aquificaceae</taxon>
        <taxon>Hydrogenobacter</taxon>
    </lineage>
</organism>
<dbReference type="AlphaFoldDB" id="A0A285NRE2"/>
<evidence type="ECO:0000313" key="1">
    <source>
        <dbReference type="EMBL" id="SNZ12080.1"/>
    </source>
</evidence>
<gene>
    <name evidence="1" type="ORF">SAMN06265353_0417</name>
</gene>
<dbReference type="Proteomes" id="UP000218627">
    <property type="component" value="Unassembled WGS sequence"/>
</dbReference>
<keyword evidence="2" id="KW-1185">Reference proteome</keyword>
<name>A0A285NRE2_9AQUI</name>
<evidence type="ECO:0000313" key="2">
    <source>
        <dbReference type="Proteomes" id="UP000218627"/>
    </source>
</evidence>
<dbReference type="EMBL" id="OBEN01000001">
    <property type="protein sequence ID" value="SNZ12080.1"/>
    <property type="molecule type" value="Genomic_DNA"/>
</dbReference>